<organism evidence="7">
    <name type="scientific">hydrothermal vent metagenome</name>
    <dbReference type="NCBI Taxonomy" id="652676"/>
    <lineage>
        <taxon>unclassified sequences</taxon>
        <taxon>metagenomes</taxon>
        <taxon>ecological metagenomes</taxon>
    </lineage>
</organism>
<evidence type="ECO:0000256" key="4">
    <source>
        <dbReference type="ARBA" id="ARBA00023163"/>
    </source>
</evidence>
<reference evidence="7" key="1">
    <citation type="submission" date="2018-06" db="EMBL/GenBank/DDBJ databases">
        <authorList>
            <person name="Zhirakovskaya E."/>
        </authorList>
    </citation>
    <scope>NUCLEOTIDE SEQUENCE</scope>
</reference>
<dbReference type="PROSITE" id="PS50043">
    <property type="entry name" value="HTH_LUXR_2"/>
    <property type="match status" value="1"/>
</dbReference>
<dbReference type="InterPro" id="IPR016032">
    <property type="entry name" value="Sig_transdc_resp-reg_C-effctor"/>
</dbReference>
<dbReference type="PROSITE" id="PS50110">
    <property type="entry name" value="RESPONSE_REGULATORY"/>
    <property type="match status" value="1"/>
</dbReference>
<dbReference type="InterPro" id="IPR001789">
    <property type="entry name" value="Sig_transdc_resp-reg_receiver"/>
</dbReference>
<dbReference type="PANTHER" id="PTHR44688">
    <property type="entry name" value="DNA-BINDING TRANSCRIPTIONAL ACTIVATOR DEVR_DOSR"/>
    <property type="match status" value="1"/>
</dbReference>
<keyword evidence="1" id="KW-0597">Phosphoprotein</keyword>
<dbReference type="SUPFAM" id="SSF52172">
    <property type="entry name" value="CheY-like"/>
    <property type="match status" value="1"/>
</dbReference>
<dbReference type="Pfam" id="PF00072">
    <property type="entry name" value="Response_reg"/>
    <property type="match status" value="1"/>
</dbReference>
<dbReference type="SMART" id="SM00448">
    <property type="entry name" value="REC"/>
    <property type="match status" value="1"/>
</dbReference>
<accession>A0A3B0WXE7</accession>
<dbReference type="EMBL" id="UOFF01000133">
    <property type="protein sequence ID" value="VAW55892.1"/>
    <property type="molecule type" value="Genomic_DNA"/>
</dbReference>
<keyword evidence="3" id="KW-0238">DNA-binding</keyword>
<dbReference type="PRINTS" id="PR00038">
    <property type="entry name" value="HTHLUXR"/>
</dbReference>
<name>A0A3B0WXE7_9ZZZZ</name>
<sequence length="204" mass="22796">MSNPTIFIVDDDPAMRDSLSWLIETIGYPVELFSSAQDFLDSYNVNSAGCLILDVRLPGMSGLQLQQKMNQENINLPIIIISGHGDVPMAVKAMQQGAQVFLEKPFRDQELLDNIQEALEIDTKTRIQAAVSKEIEGCIEALTQREKEVMELMVKGNSSKEIAKECGISVKTIEIHRARVMEKMHADSLPELVHMILNLQKDTA</sequence>
<evidence type="ECO:0000313" key="7">
    <source>
        <dbReference type="EMBL" id="VAW55892.1"/>
    </source>
</evidence>
<gene>
    <name evidence="7" type="ORF">MNBD_GAMMA07-986</name>
</gene>
<evidence type="ECO:0000256" key="1">
    <source>
        <dbReference type="ARBA" id="ARBA00022553"/>
    </source>
</evidence>
<dbReference type="SMART" id="SM00421">
    <property type="entry name" value="HTH_LUXR"/>
    <property type="match status" value="1"/>
</dbReference>
<dbReference type="AlphaFoldDB" id="A0A3B0WXE7"/>
<dbReference type="InterPro" id="IPR000792">
    <property type="entry name" value="Tscrpt_reg_LuxR_C"/>
</dbReference>
<evidence type="ECO:0000259" key="6">
    <source>
        <dbReference type="PROSITE" id="PS50110"/>
    </source>
</evidence>
<keyword evidence="2" id="KW-0805">Transcription regulation</keyword>
<keyword evidence="4" id="KW-0804">Transcription</keyword>
<dbReference type="Pfam" id="PF00196">
    <property type="entry name" value="GerE"/>
    <property type="match status" value="1"/>
</dbReference>
<proteinExistence type="predicted"/>
<dbReference type="CDD" id="cd17537">
    <property type="entry name" value="REC_FixJ"/>
    <property type="match status" value="1"/>
</dbReference>
<evidence type="ECO:0000256" key="2">
    <source>
        <dbReference type="ARBA" id="ARBA00023015"/>
    </source>
</evidence>
<dbReference type="PROSITE" id="PS00622">
    <property type="entry name" value="HTH_LUXR_1"/>
    <property type="match status" value="1"/>
</dbReference>
<dbReference type="Gene3D" id="1.10.10.10">
    <property type="entry name" value="Winged helix-like DNA-binding domain superfamily/Winged helix DNA-binding domain"/>
    <property type="match status" value="1"/>
</dbReference>
<evidence type="ECO:0000259" key="5">
    <source>
        <dbReference type="PROSITE" id="PS50043"/>
    </source>
</evidence>
<feature type="domain" description="Response regulatory" evidence="6">
    <location>
        <begin position="5"/>
        <end position="119"/>
    </location>
</feature>
<dbReference type="GO" id="GO:0003677">
    <property type="term" value="F:DNA binding"/>
    <property type="evidence" value="ECO:0007669"/>
    <property type="project" value="UniProtKB-KW"/>
</dbReference>
<protein>
    <submittedName>
        <fullName evidence="7">Two-component nitrogen fixation transcriptional regulator FixJ</fullName>
    </submittedName>
</protein>
<feature type="domain" description="HTH luxR-type" evidence="5">
    <location>
        <begin position="135"/>
        <end position="200"/>
    </location>
</feature>
<dbReference type="GO" id="GO:0000160">
    <property type="term" value="P:phosphorelay signal transduction system"/>
    <property type="evidence" value="ECO:0007669"/>
    <property type="project" value="InterPro"/>
</dbReference>
<dbReference type="CDD" id="cd06170">
    <property type="entry name" value="LuxR_C_like"/>
    <property type="match status" value="1"/>
</dbReference>
<dbReference type="FunFam" id="3.40.50.2300:FF:000018">
    <property type="entry name" value="DNA-binding transcriptional regulator NtrC"/>
    <property type="match status" value="1"/>
</dbReference>
<dbReference type="InterPro" id="IPR011006">
    <property type="entry name" value="CheY-like_superfamily"/>
</dbReference>
<dbReference type="PANTHER" id="PTHR44688:SF16">
    <property type="entry name" value="DNA-BINDING TRANSCRIPTIONAL ACTIVATOR DEVR_DOSR"/>
    <property type="match status" value="1"/>
</dbReference>
<dbReference type="SUPFAM" id="SSF46894">
    <property type="entry name" value="C-terminal effector domain of the bipartite response regulators"/>
    <property type="match status" value="1"/>
</dbReference>
<dbReference type="InterPro" id="IPR036388">
    <property type="entry name" value="WH-like_DNA-bd_sf"/>
</dbReference>
<dbReference type="Gene3D" id="3.40.50.2300">
    <property type="match status" value="1"/>
</dbReference>
<dbReference type="GO" id="GO:0006355">
    <property type="term" value="P:regulation of DNA-templated transcription"/>
    <property type="evidence" value="ECO:0007669"/>
    <property type="project" value="InterPro"/>
</dbReference>
<evidence type="ECO:0000256" key="3">
    <source>
        <dbReference type="ARBA" id="ARBA00023125"/>
    </source>
</evidence>